<feature type="chain" id="PRO_5045851510" evidence="1">
    <location>
        <begin position="24"/>
        <end position="124"/>
    </location>
</feature>
<protein>
    <submittedName>
        <fullName evidence="2">Uncharacterized protein</fullName>
    </submittedName>
</protein>
<accession>A0ABW4ZA52</accession>
<evidence type="ECO:0000313" key="3">
    <source>
        <dbReference type="Proteomes" id="UP001597389"/>
    </source>
</evidence>
<evidence type="ECO:0000313" key="2">
    <source>
        <dbReference type="EMBL" id="MFD2158747.1"/>
    </source>
</evidence>
<name>A0ABW4ZA52_9BACT</name>
<gene>
    <name evidence="2" type="ORF">ACFSW8_07555</name>
</gene>
<sequence>MKTLFYPVFVFALAAFFAPQALEARSCSSHSSYTYVSGYTSCGCPIYTKRVVRYYDCHGHPVYGYYRQPVTHRCKRSHGHHHHARQVRDCKTYRYNHASLKSYKPRYSSSCGSRSSYRYSYVRR</sequence>
<dbReference type="Proteomes" id="UP001597389">
    <property type="component" value="Unassembled WGS sequence"/>
</dbReference>
<keyword evidence="3" id="KW-1185">Reference proteome</keyword>
<feature type="signal peptide" evidence="1">
    <location>
        <begin position="1"/>
        <end position="23"/>
    </location>
</feature>
<keyword evidence="1" id="KW-0732">Signal</keyword>
<reference evidence="3" key="1">
    <citation type="journal article" date="2019" name="Int. J. Syst. Evol. Microbiol.">
        <title>The Global Catalogue of Microorganisms (GCM) 10K type strain sequencing project: providing services to taxonomists for standard genome sequencing and annotation.</title>
        <authorList>
            <consortium name="The Broad Institute Genomics Platform"/>
            <consortium name="The Broad Institute Genome Sequencing Center for Infectious Disease"/>
            <person name="Wu L."/>
            <person name="Ma J."/>
        </authorList>
    </citation>
    <scope>NUCLEOTIDE SEQUENCE [LARGE SCALE GENOMIC DNA]</scope>
    <source>
        <strain evidence="3">CCUG 57942</strain>
    </source>
</reference>
<proteinExistence type="predicted"/>
<organism evidence="2 3">
    <name type="scientific">Rubritalea tangerina</name>
    <dbReference type="NCBI Taxonomy" id="430798"/>
    <lineage>
        <taxon>Bacteria</taxon>
        <taxon>Pseudomonadati</taxon>
        <taxon>Verrucomicrobiota</taxon>
        <taxon>Verrucomicrobiia</taxon>
        <taxon>Verrucomicrobiales</taxon>
        <taxon>Rubritaleaceae</taxon>
        <taxon>Rubritalea</taxon>
    </lineage>
</organism>
<dbReference type="EMBL" id="JBHUJB010000033">
    <property type="protein sequence ID" value="MFD2158747.1"/>
    <property type="molecule type" value="Genomic_DNA"/>
</dbReference>
<dbReference type="RefSeq" id="WP_377177865.1">
    <property type="nucleotide sequence ID" value="NZ_JBHUJB010000033.1"/>
</dbReference>
<comment type="caution">
    <text evidence="2">The sequence shown here is derived from an EMBL/GenBank/DDBJ whole genome shotgun (WGS) entry which is preliminary data.</text>
</comment>
<evidence type="ECO:0000256" key="1">
    <source>
        <dbReference type="SAM" id="SignalP"/>
    </source>
</evidence>